<sequence>MNDSAELDKNATAAAEEVLRVIYGDDLNGCVVRLDDVSRVIRSAFEKHARNAADLSELHAKGFEAVQLLATPPATGHTFSPEDLRTLLGERLDKIRELATKILEATKAEGPEAESDTPAL</sequence>
<gene>
    <name evidence="1" type="ORF">AVDCRST_MAG42-1472</name>
</gene>
<reference evidence="1" key="1">
    <citation type="submission" date="2020-02" db="EMBL/GenBank/DDBJ databases">
        <authorList>
            <person name="Meier V. D."/>
        </authorList>
    </citation>
    <scope>NUCLEOTIDE SEQUENCE</scope>
    <source>
        <strain evidence="1">AVDCRST_MAG42</strain>
    </source>
</reference>
<name>A0A6J4HZ50_9BACT</name>
<accession>A0A6J4HZ50</accession>
<dbReference type="AlphaFoldDB" id="A0A6J4HZ50"/>
<evidence type="ECO:0000313" key="1">
    <source>
        <dbReference type="EMBL" id="CAA9237013.1"/>
    </source>
</evidence>
<organism evidence="1">
    <name type="scientific">uncultured Chthoniobacterales bacterium</name>
    <dbReference type="NCBI Taxonomy" id="1836801"/>
    <lineage>
        <taxon>Bacteria</taxon>
        <taxon>Pseudomonadati</taxon>
        <taxon>Verrucomicrobiota</taxon>
        <taxon>Spartobacteria</taxon>
        <taxon>Chthoniobacterales</taxon>
        <taxon>environmental samples</taxon>
    </lineage>
</organism>
<dbReference type="EMBL" id="CADCTA010000058">
    <property type="protein sequence ID" value="CAA9237013.1"/>
    <property type="molecule type" value="Genomic_DNA"/>
</dbReference>
<proteinExistence type="predicted"/>
<protein>
    <submittedName>
        <fullName evidence="1">Uncharacterized protein</fullName>
    </submittedName>
</protein>